<feature type="transmembrane region" description="Helical" evidence="1">
    <location>
        <begin position="145"/>
        <end position="168"/>
    </location>
</feature>
<evidence type="ECO:0000313" key="2">
    <source>
        <dbReference type="EMBL" id="GMA39933.1"/>
    </source>
</evidence>
<evidence type="ECO:0000256" key="1">
    <source>
        <dbReference type="SAM" id="Phobius"/>
    </source>
</evidence>
<sequence>MGHLVRALVVLFAIAYATGDLTSVLPGAGQTWMLWLCVGWVLAYLVSSWLPSARRLGWVFAAAALACAALSWWLVQQFPPTPEEVPTYTWPGAATIGAGAVAGRLLFLAGSWLERVPVVLIMGATLLAAMADPVLRSFALLDTSAVLVACGTVAGVAIAQRHLGVWLCTSPRPREQWRSVGPGSERY</sequence>
<gene>
    <name evidence="2" type="ORF">GCM10025883_19780</name>
</gene>
<dbReference type="SUPFAM" id="SSF158442">
    <property type="entry name" value="DsbB-like"/>
    <property type="match status" value="1"/>
</dbReference>
<reference evidence="3" key="1">
    <citation type="journal article" date="2019" name="Int. J. Syst. Evol. Microbiol.">
        <title>The Global Catalogue of Microorganisms (GCM) 10K type strain sequencing project: providing services to taxonomists for standard genome sequencing and annotation.</title>
        <authorList>
            <consortium name="The Broad Institute Genomics Platform"/>
            <consortium name="The Broad Institute Genome Sequencing Center for Infectious Disease"/>
            <person name="Wu L."/>
            <person name="Ma J."/>
        </authorList>
    </citation>
    <scope>NUCLEOTIDE SEQUENCE [LARGE SCALE GENOMIC DNA]</scope>
    <source>
        <strain evidence="3">NBRC 113072</strain>
    </source>
</reference>
<dbReference type="InterPro" id="IPR023380">
    <property type="entry name" value="DsbB-like_sf"/>
</dbReference>
<keyword evidence="1" id="KW-0812">Transmembrane</keyword>
<evidence type="ECO:0000313" key="3">
    <source>
        <dbReference type="Proteomes" id="UP001157126"/>
    </source>
</evidence>
<proteinExistence type="predicted"/>
<feature type="transmembrane region" description="Helical" evidence="1">
    <location>
        <begin position="119"/>
        <end position="139"/>
    </location>
</feature>
<keyword evidence="1" id="KW-1133">Transmembrane helix</keyword>
<accession>A0ABQ6ITC0</accession>
<organism evidence="2 3">
    <name type="scientific">Mobilicoccus caccae</name>
    <dbReference type="NCBI Taxonomy" id="1859295"/>
    <lineage>
        <taxon>Bacteria</taxon>
        <taxon>Bacillati</taxon>
        <taxon>Actinomycetota</taxon>
        <taxon>Actinomycetes</taxon>
        <taxon>Micrococcales</taxon>
        <taxon>Dermatophilaceae</taxon>
        <taxon>Mobilicoccus</taxon>
    </lineage>
</organism>
<keyword evidence="1" id="KW-0472">Membrane</keyword>
<feature type="transmembrane region" description="Helical" evidence="1">
    <location>
        <begin position="57"/>
        <end position="75"/>
    </location>
</feature>
<dbReference type="EMBL" id="BSUO01000001">
    <property type="protein sequence ID" value="GMA39933.1"/>
    <property type="molecule type" value="Genomic_DNA"/>
</dbReference>
<dbReference type="RefSeq" id="WP_284303723.1">
    <property type="nucleotide sequence ID" value="NZ_BSUO01000001.1"/>
</dbReference>
<feature type="transmembrane region" description="Helical" evidence="1">
    <location>
        <begin position="87"/>
        <end position="107"/>
    </location>
</feature>
<dbReference type="Proteomes" id="UP001157126">
    <property type="component" value="Unassembled WGS sequence"/>
</dbReference>
<protein>
    <submittedName>
        <fullName evidence="2">Uncharacterized protein</fullName>
    </submittedName>
</protein>
<feature type="transmembrane region" description="Helical" evidence="1">
    <location>
        <begin position="33"/>
        <end position="50"/>
    </location>
</feature>
<comment type="caution">
    <text evidence="2">The sequence shown here is derived from an EMBL/GenBank/DDBJ whole genome shotgun (WGS) entry which is preliminary data.</text>
</comment>
<name>A0ABQ6ITC0_9MICO</name>
<keyword evidence="3" id="KW-1185">Reference proteome</keyword>